<dbReference type="SUPFAM" id="SSF50249">
    <property type="entry name" value="Nucleic acid-binding proteins"/>
    <property type="match status" value="1"/>
</dbReference>
<dbReference type="GO" id="GO:0003911">
    <property type="term" value="F:DNA ligase (NAD+) activity"/>
    <property type="evidence" value="ECO:0007669"/>
    <property type="project" value="UniProtKB-UniRule"/>
</dbReference>
<dbReference type="SUPFAM" id="SSF56091">
    <property type="entry name" value="DNA ligase/mRNA capping enzyme, catalytic domain"/>
    <property type="match status" value="1"/>
</dbReference>
<dbReference type="InterPro" id="IPR041663">
    <property type="entry name" value="DisA/LigA_HHH"/>
</dbReference>
<dbReference type="NCBIfam" id="TIGR00575">
    <property type="entry name" value="dnlj"/>
    <property type="match status" value="1"/>
</dbReference>
<dbReference type="InterPro" id="IPR033136">
    <property type="entry name" value="DNA_ligase_CS"/>
</dbReference>
<feature type="binding site" evidence="14">
    <location>
        <begin position="99"/>
        <end position="100"/>
    </location>
    <ligand>
        <name>NAD(+)</name>
        <dbReference type="ChEBI" id="CHEBI:57540"/>
    </ligand>
</feature>
<feature type="binding site" evidence="14">
    <location>
        <position position="425"/>
    </location>
    <ligand>
        <name>Zn(2+)</name>
        <dbReference type="ChEBI" id="CHEBI:29105"/>
    </ligand>
</feature>
<dbReference type="OrthoDB" id="9759736at2"/>
<dbReference type="Pfam" id="PF01653">
    <property type="entry name" value="DNA_ligase_aden"/>
    <property type="match status" value="1"/>
</dbReference>
<evidence type="ECO:0000256" key="1">
    <source>
        <dbReference type="ARBA" id="ARBA00004067"/>
    </source>
</evidence>
<evidence type="ECO:0000256" key="9">
    <source>
        <dbReference type="ARBA" id="ARBA00022842"/>
    </source>
</evidence>
<accession>A0A2N5XYZ7</accession>
<comment type="function">
    <text evidence="1 14">DNA ligase that catalyzes the formation of phosphodiester linkages between 5'-phosphoryl and 3'-hydroxyl groups in double-stranded DNA using NAD as a coenzyme and as the energy source for the reaction. It is essential for DNA replication and repair of damaged DNA.</text>
</comment>
<comment type="catalytic activity">
    <reaction evidence="12 14">
        <text>NAD(+) + (deoxyribonucleotide)n-3'-hydroxyl + 5'-phospho-(deoxyribonucleotide)m = (deoxyribonucleotide)n+m + AMP + beta-nicotinamide D-nucleotide.</text>
        <dbReference type="EC" id="6.5.1.2"/>
    </reaction>
</comment>
<feature type="domain" description="BRCT" evidence="15">
    <location>
        <begin position="604"/>
        <end position="667"/>
    </location>
</feature>
<feature type="binding site" evidence="14">
    <location>
        <position position="191"/>
    </location>
    <ligand>
        <name>NAD(+)</name>
        <dbReference type="ChEBI" id="CHEBI:57540"/>
    </ligand>
</feature>
<dbReference type="Gene3D" id="1.10.150.20">
    <property type="entry name" value="5' to 3' exonuclease, C-terminal subdomain"/>
    <property type="match status" value="2"/>
</dbReference>
<dbReference type="InterPro" id="IPR003583">
    <property type="entry name" value="Hlx-hairpin-Hlx_DNA-bd_motif"/>
</dbReference>
<evidence type="ECO:0000256" key="6">
    <source>
        <dbReference type="ARBA" id="ARBA00022723"/>
    </source>
</evidence>
<feature type="binding site" evidence="14">
    <location>
        <position position="331"/>
    </location>
    <ligand>
        <name>NAD(+)</name>
        <dbReference type="ChEBI" id="CHEBI:57540"/>
    </ligand>
</feature>
<protein>
    <recommendedName>
        <fullName evidence="3 14">DNA ligase</fullName>
        <ecNumber evidence="2 14">6.5.1.2</ecNumber>
    </recommendedName>
    <alternativeName>
        <fullName evidence="14">Polydeoxyribonucleotide synthase [NAD(+)]</fullName>
    </alternativeName>
</protein>
<keyword evidence="4 14" id="KW-0436">Ligase</keyword>
<feature type="binding site" evidence="14">
    <location>
        <position position="441"/>
    </location>
    <ligand>
        <name>Zn(2+)</name>
        <dbReference type="ChEBI" id="CHEBI:29105"/>
    </ligand>
</feature>
<comment type="similarity">
    <text evidence="13 14">Belongs to the NAD-dependent DNA ligase family. LigA subfamily.</text>
</comment>
<dbReference type="NCBIfam" id="NF005932">
    <property type="entry name" value="PRK07956.1"/>
    <property type="match status" value="1"/>
</dbReference>
<keyword evidence="14" id="KW-0464">Manganese</keyword>
<keyword evidence="6 14" id="KW-0479">Metal-binding</keyword>
<evidence type="ECO:0000313" key="16">
    <source>
        <dbReference type="EMBL" id="PLW81353.1"/>
    </source>
</evidence>
<dbReference type="SUPFAM" id="SSF52113">
    <property type="entry name" value="BRCT domain"/>
    <property type="match status" value="1"/>
</dbReference>
<dbReference type="Gene3D" id="3.40.50.10190">
    <property type="entry name" value="BRCT domain"/>
    <property type="match status" value="1"/>
</dbReference>
<sequence length="689" mass="77548">MNFKDKPDTHFKSVDKLDKKEAAEQIDALREGINHHDYLYYVKGSPEISDKVYDKLFNRLEELEAAFPDLQTEDSPTRRVGAEPVSKLKKVTHKAPLFSLQATLEKEDIDSFLTTAQHKAGKDSVQCVLEPKFDGLSVEVVYKNGHFDYGSTRGTGEEGEDISHNLKTIRALPMELQHKDETPASLAIRGEVFMPKDGFMALNKRRIERGETAFSNPRNAAAGIMRQLESRHVADKPLDIIFYEILATEGAQPATHQEVLKQLSRWGLKTCDLNQSASTLKKIEQYHHRLAEERDDLDYEIDGIVIKLDDHDLRNAMGTRDRSPRWALAWKFPPREEITTVEDIVVQVGRTGILTPVALLQPVDIGGVTVSRATLHNEDEVHRKDIRVGDRVRIMRAGDVIPEVDERVKTPGKKRAQEFHMPDRCPVCNAEVTREGAYYVCTAGLACAAQLRGRIQHYAARSAMNIDHLGEQTANQLVERQMVSNLADLYTLAVDDLKSLEGFAETSAKQLHDAIQEAREPRLDRFLFALGLHHVGRRVARQLAEQFHTLDNLMKADQSQIEDIPGIGTETAMETEHFFRDPANRDVIKRMQEQGLKVHPMPRPEKKPLEGKTFVFTGSLENFTRDEAKEQVEMLGARATSSVSNSTDFVVVGSDPGSKRDEAENIGVECIDEKDFEKLINKHGKPAGG</sequence>
<dbReference type="Pfam" id="PF03120">
    <property type="entry name" value="OB_DNA_ligase"/>
    <property type="match status" value="1"/>
</dbReference>
<dbReference type="Gene3D" id="3.30.470.30">
    <property type="entry name" value="DNA ligase/mRNA capping enzyme"/>
    <property type="match status" value="1"/>
</dbReference>
<dbReference type="Gene3D" id="6.20.10.30">
    <property type="match status" value="1"/>
</dbReference>
<feature type="binding site" evidence="14">
    <location>
        <position position="130"/>
    </location>
    <ligand>
        <name>NAD(+)</name>
        <dbReference type="ChEBI" id="CHEBI:57540"/>
    </ligand>
</feature>
<dbReference type="Gene3D" id="2.40.50.140">
    <property type="entry name" value="Nucleic acid-binding proteins"/>
    <property type="match status" value="1"/>
</dbReference>
<organism evidence="16 17">
    <name type="scientific">Kineobactrum sediminis</name>
    <dbReference type="NCBI Taxonomy" id="1905677"/>
    <lineage>
        <taxon>Bacteria</taxon>
        <taxon>Pseudomonadati</taxon>
        <taxon>Pseudomonadota</taxon>
        <taxon>Gammaproteobacteria</taxon>
        <taxon>Cellvibrionales</taxon>
        <taxon>Halieaceae</taxon>
        <taxon>Kineobactrum</taxon>
    </lineage>
</organism>
<dbReference type="GO" id="GO:0003677">
    <property type="term" value="F:DNA binding"/>
    <property type="evidence" value="ECO:0007669"/>
    <property type="project" value="InterPro"/>
</dbReference>
<dbReference type="InterPro" id="IPR013839">
    <property type="entry name" value="DNAligase_adenylation"/>
</dbReference>
<dbReference type="PROSITE" id="PS01056">
    <property type="entry name" value="DNA_LIGASE_N2"/>
    <property type="match status" value="1"/>
</dbReference>
<keyword evidence="9 14" id="KW-0460">Magnesium</keyword>
<keyword evidence="17" id="KW-1185">Reference proteome</keyword>
<proteinExistence type="inferred from homology"/>
<dbReference type="PIRSF" id="PIRSF001604">
    <property type="entry name" value="LigA"/>
    <property type="match status" value="1"/>
</dbReference>
<feature type="active site" description="N6-AMP-lysine intermediate" evidence="14">
    <location>
        <position position="132"/>
    </location>
</feature>
<name>A0A2N5XYZ7_9GAMM</name>
<dbReference type="InterPro" id="IPR012340">
    <property type="entry name" value="NA-bd_OB-fold"/>
</dbReference>
<dbReference type="SMART" id="SM00532">
    <property type="entry name" value="LIGANc"/>
    <property type="match status" value="1"/>
</dbReference>
<dbReference type="RefSeq" id="WP_101522554.1">
    <property type="nucleotide sequence ID" value="NZ_PKLZ01000014.1"/>
</dbReference>
<dbReference type="Pfam" id="PF00533">
    <property type="entry name" value="BRCT"/>
    <property type="match status" value="1"/>
</dbReference>
<evidence type="ECO:0000256" key="11">
    <source>
        <dbReference type="ARBA" id="ARBA00023204"/>
    </source>
</evidence>
<keyword evidence="10 14" id="KW-0520">NAD</keyword>
<evidence type="ECO:0000256" key="4">
    <source>
        <dbReference type="ARBA" id="ARBA00022598"/>
    </source>
</evidence>
<dbReference type="InterPro" id="IPR001357">
    <property type="entry name" value="BRCT_dom"/>
</dbReference>
<feature type="binding site" evidence="14">
    <location>
        <position position="153"/>
    </location>
    <ligand>
        <name>NAD(+)</name>
        <dbReference type="ChEBI" id="CHEBI:57540"/>
    </ligand>
</feature>
<dbReference type="CDD" id="cd17748">
    <property type="entry name" value="BRCT_DNA_ligase_like"/>
    <property type="match status" value="1"/>
</dbReference>
<evidence type="ECO:0000313" key="17">
    <source>
        <dbReference type="Proteomes" id="UP000234845"/>
    </source>
</evidence>
<keyword evidence="11 14" id="KW-0234">DNA repair</keyword>
<feature type="binding site" evidence="14">
    <location>
        <position position="307"/>
    </location>
    <ligand>
        <name>NAD(+)</name>
        <dbReference type="ChEBI" id="CHEBI:57540"/>
    </ligand>
</feature>
<dbReference type="Proteomes" id="UP000234845">
    <property type="component" value="Unassembled WGS sequence"/>
</dbReference>
<keyword evidence="7 14" id="KW-0227">DNA damage</keyword>
<evidence type="ECO:0000256" key="12">
    <source>
        <dbReference type="ARBA" id="ARBA00034005"/>
    </source>
</evidence>
<dbReference type="GO" id="GO:0006260">
    <property type="term" value="P:DNA replication"/>
    <property type="evidence" value="ECO:0007669"/>
    <property type="project" value="UniProtKB-KW"/>
</dbReference>
<dbReference type="HAMAP" id="MF_01588">
    <property type="entry name" value="DNA_ligase_A"/>
    <property type="match status" value="1"/>
</dbReference>
<dbReference type="Pfam" id="PF12826">
    <property type="entry name" value="HHH_2"/>
    <property type="match status" value="1"/>
</dbReference>
<dbReference type="Gene3D" id="1.10.287.610">
    <property type="entry name" value="Helix hairpin bin"/>
    <property type="match status" value="1"/>
</dbReference>
<feature type="binding site" evidence="14">
    <location>
        <position position="428"/>
    </location>
    <ligand>
        <name>Zn(2+)</name>
        <dbReference type="ChEBI" id="CHEBI:29105"/>
    </ligand>
</feature>
<evidence type="ECO:0000256" key="10">
    <source>
        <dbReference type="ARBA" id="ARBA00023027"/>
    </source>
</evidence>
<dbReference type="GO" id="GO:0006281">
    <property type="term" value="P:DNA repair"/>
    <property type="evidence" value="ECO:0007669"/>
    <property type="project" value="UniProtKB-KW"/>
</dbReference>
<dbReference type="CDD" id="cd00114">
    <property type="entry name" value="LIGANc"/>
    <property type="match status" value="1"/>
</dbReference>
<evidence type="ECO:0000256" key="8">
    <source>
        <dbReference type="ARBA" id="ARBA00022833"/>
    </source>
</evidence>
<evidence type="ECO:0000259" key="15">
    <source>
        <dbReference type="PROSITE" id="PS50172"/>
    </source>
</evidence>
<dbReference type="InterPro" id="IPR010994">
    <property type="entry name" value="RuvA_2-like"/>
</dbReference>
<dbReference type="PANTHER" id="PTHR23389">
    <property type="entry name" value="CHROMOSOME TRANSMISSION FIDELITY FACTOR 18"/>
    <property type="match status" value="1"/>
</dbReference>
<dbReference type="InterPro" id="IPR036420">
    <property type="entry name" value="BRCT_dom_sf"/>
</dbReference>
<dbReference type="Pfam" id="PF14520">
    <property type="entry name" value="HHH_5"/>
    <property type="match status" value="1"/>
</dbReference>
<feature type="binding site" evidence="14">
    <location>
        <position position="447"/>
    </location>
    <ligand>
        <name>Zn(2+)</name>
        <dbReference type="ChEBI" id="CHEBI:29105"/>
    </ligand>
</feature>
<evidence type="ECO:0000256" key="3">
    <source>
        <dbReference type="ARBA" id="ARBA00013308"/>
    </source>
</evidence>
<comment type="caution">
    <text evidence="16">The sequence shown here is derived from an EMBL/GenBank/DDBJ whole genome shotgun (WGS) entry which is preliminary data.</text>
</comment>
<dbReference type="SMART" id="SM00292">
    <property type="entry name" value="BRCT"/>
    <property type="match status" value="1"/>
</dbReference>
<evidence type="ECO:0000256" key="5">
    <source>
        <dbReference type="ARBA" id="ARBA00022705"/>
    </source>
</evidence>
<dbReference type="EC" id="6.5.1.2" evidence="2 14"/>
<evidence type="ECO:0000256" key="7">
    <source>
        <dbReference type="ARBA" id="ARBA00022763"/>
    </source>
</evidence>
<dbReference type="InterPro" id="IPR013840">
    <property type="entry name" value="DNAligase_N"/>
</dbReference>
<dbReference type="FunFam" id="1.10.150.20:FF:000006">
    <property type="entry name" value="DNA ligase"/>
    <property type="match status" value="1"/>
</dbReference>
<keyword evidence="5 14" id="KW-0235">DNA replication</keyword>
<evidence type="ECO:0000256" key="14">
    <source>
        <dbReference type="HAMAP-Rule" id="MF_01588"/>
    </source>
</evidence>
<dbReference type="SUPFAM" id="SSF47781">
    <property type="entry name" value="RuvA domain 2-like"/>
    <property type="match status" value="1"/>
</dbReference>
<dbReference type="InterPro" id="IPR001679">
    <property type="entry name" value="DNA_ligase"/>
</dbReference>
<keyword evidence="8 14" id="KW-0862">Zinc</keyword>
<dbReference type="FunFam" id="2.40.50.140:FF:000012">
    <property type="entry name" value="DNA ligase"/>
    <property type="match status" value="1"/>
</dbReference>
<dbReference type="PANTHER" id="PTHR23389:SF9">
    <property type="entry name" value="DNA LIGASE"/>
    <property type="match status" value="1"/>
</dbReference>
<gene>
    <name evidence="14" type="primary">ligA</name>
    <name evidence="16" type="ORF">CWI75_16095</name>
</gene>
<evidence type="ECO:0000256" key="13">
    <source>
        <dbReference type="ARBA" id="ARBA00060881"/>
    </source>
</evidence>
<dbReference type="PROSITE" id="PS50172">
    <property type="entry name" value="BRCT"/>
    <property type="match status" value="1"/>
</dbReference>
<dbReference type="AlphaFoldDB" id="A0A2N5XYZ7"/>
<dbReference type="GO" id="GO:0046872">
    <property type="term" value="F:metal ion binding"/>
    <property type="evidence" value="ECO:0007669"/>
    <property type="project" value="UniProtKB-KW"/>
</dbReference>
<evidence type="ECO:0000256" key="2">
    <source>
        <dbReference type="ARBA" id="ARBA00012722"/>
    </source>
</evidence>
<dbReference type="InterPro" id="IPR004150">
    <property type="entry name" value="NAD_DNA_ligase_OB"/>
</dbReference>
<reference evidence="17" key="1">
    <citation type="submission" date="2017-11" db="EMBL/GenBank/DDBJ databases">
        <title>The draft genome sequence of Chromatocurvus sp. F02.</title>
        <authorList>
            <person name="Du Z.-J."/>
            <person name="Chang Y.-Q."/>
        </authorList>
    </citation>
    <scope>NUCLEOTIDE SEQUENCE [LARGE SCALE GENOMIC DNA]</scope>
    <source>
        <strain evidence="17">F02</strain>
    </source>
</reference>
<dbReference type="SMART" id="SM00278">
    <property type="entry name" value="HhH1"/>
    <property type="match status" value="3"/>
</dbReference>
<feature type="binding site" evidence="14">
    <location>
        <begin position="50"/>
        <end position="54"/>
    </location>
    <ligand>
        <name>NAD(+)</name>
        <dbReference type="ChEBI" id="CHEBI:57540"/>
    </ligand>
</feature>
<dbReference type="EMBL" id="PKLZ01000014">
    <property type="protein sequence ID" value="PLW81353.1"/>
    <property type="molecule type" value="Genomic_DNA"/>
</dbReference>
<comment type="cofactor">
    <cofactor evidence="14">
        <name>Mg(2+)</name>
        <dbReference type="ChEBI" id="CHEBI:18420"/>
    </cofactor>
    <cofactor evidence="14">
        <name>Mn(2+)</name>
        <dbReference type="ChEBI" id="CHEBI:29035"/>
    </cofactor>
</comment>